<feature type="transmembrane region" description="Helical" evidence="1">
    <location>
        <begin position="292"/>
        <end position="317"/>
    </location>
</feature>
<evidence type="ECO:0000313" key="2">
    <source>
        <dbReference type="EMBL" id="AIF01489.1"/>
    </source>
</evidence>
<keyword evidence="1" id="KW-0472">Membrane</keyword>
<feature type="transmembrane region" description="Helical" evidence="1">
    <location>
        <begin position="254"/>
        <end position="280"/>
    </location>
</feature>
<dbReference type="Pfam" id="PF12679">
    <property type="entry name" value="ABC2_membrane_2"/>
    <property type="match status" value="1"/>
</dbReference>
<dbReference type="GO" id="GO:0140359">
    <property type="term" value="F:ABC-type transporter activity"/>
    <property type="evidence" value="ECO:0007669"/>
    <property type="project" value="InterPro"/>
</dbReference>
<dbReference type="EMBL" id="KF900622">
    <property type="protein sequence ID" value="AIF01489.1"/>
    <property type="molecule type" value="Genomic_DNA"/>
</dbReference>
<accession>A0A075GCY7</accession>
<proteinExistence type="predicted"/>
<gene>
    <name evidence="2" type="primary">natB</name>
</gene>
<keyword evidence="1" id="KW-0812">Transmembrane</keyword>
<evidence type="ECO:0000256" key="1">
    <source>
        <dbReference type="SAM" id="Phobius"/>
    </source>
</evidence>
<dbReference type="GO" id="GO:0005886">
    <property type="term" value="C:plasma membrane"/>
    <property type="evidence" value="ECO:0007669"/>
    <property type="project" value="UniProtKB-SubCell"/>
</dbReference>
<name>A0A075GCY7_9EURY</name>
<keyword evidence="1" id="KW-1133">Transmembrane helix</keyword>
<organism evidence="2">
    <name type="scientific">uncultured marine group II/III euryarchaeote KM3_149_A03</name>
    <dbReference type="NCBI Taxonomy" id="1457884"/>
    <lineage>
        <taxon>Archaea</taxon>
        <taxon>Methanobacteriati</taxon>
        <taxon>Methanobacteriota</taxon>
        <taxon>environmental samples</taxon>
    </lineage>
</organism>
<reference evidence="2" key="1">
    <citation type="journal article" date="2014" name="Genome Biol. Evol.">
        <title>Pangenome evidence for extensive interdomain horizontal transfer affecting lineage core and shell genes in uncultured planktonic thaumarchaeota and euryarchaeota.</title>
        <authorList>
            <person name="Deschamps P."/>
            <person name="Zivanovic Y."/>
            <person name="Moreira D."/>
            <person name="Rodriguez-Valera F."/>
            <person name="Lopez-Garcia P."/>
        </authorList>
    </citation>
    <scope>NUCLEOTIDE SEQUENCE</scope>
</reference>
<sequence length="413" mass="45456">MREGMARIWTVASKELIDFVRDWRTLVALVLVPLLIFPLFFIALPLFMQGEMSELDQYYLDLEVQLADGDELPDALAQPLTEHRLNHTVTNLDPNLSNLSDTGDDAVRLQNSEIHVILRLRSSQTNSTESWDYAILYDATQELSSEARSRVFNVIEAWEDDIINATLAESNLTREEALDPIHWDGDFGGANVATSAQIAGFALSMFIPMIVAIWTASSAIQPSVDLTAGERERGTMEALLCTPARRVELLYGKWLAVATVAAGSVLFQMLGLLIAVSFLLPADTFGVPELSAGAIASLLLSVVLFAVFVVAIELALAVRAHSVKEAGTVLGPVVLAFIVPAMFAQFVNLEGIEWWWFVAPVFNVCLAMREALLDITDLTHVALWLGSSLFYAIIAVTWAAKQFQREDLVESIS</sequence>
<dbReference type="PANTHER" id="PTHR43471:SF3">
    <property type="entry name" value="ABC TRANSPORTER PERMEASE PROTEIN NATB"/>
    <property type="match status" value="1"/>
</dbReference>
<dbReference type="AlphaFoldDB" id="A0A075GCY7"/>
<feature type="transmembrane region" description="Helical" evidence="1">
    <location>
        <begin position="329"/>
        <end position="348"/>
    </location>
</feature>
<dbReference type="PANTHER" id="PTHR43471">
    <property type="entry name" value="ABC TRANSPORTER PERMEASE"/>
    <property type="match status" value="1"/>
</dbReference>
<protein>
    <submittedName>
        <fullName evidence="2">ABC-2 type transporter (NatB)</fullName>
    </submittedName>
</protein>
<feature type="transmembrane region" description="Helical" evidence="1">
    <location>
        <begin position="26"/>
        <end position="47"/>
    </location>
</feature>
<feature type="transmembrane region" description="Helical" evidence="1">
    <location>
        <begin position="381"/>
        <end position="400"/>
    </location>
</feature>